<feature type="transmembrane region" description="Helical" evidence="1">
    <location>
        <begin position="12"/>
        <end position="34"/>
    </location>
</feature>
<gene>
    <name evidence="2" type="ORF">JOC49_000848</name>
</gene>
<organism evidence="2 3">
    <name type="scientific">Fusibacter tunisiensis</name>
    <dbReference type="NCBI Taxonomy" id="1008308"/>
    <lineage>
        <taxon>Bacteria</taxon>
        <taxon>Bacillati</taxon>
        <taxon>Bacillota</taxon>
        <taxon>Clostridia</taxon>
        <taxon>Eubacteriales</taxon>
        <taxon>Eubacteriales Family XII. Incertae Sedis</taxon>
        <taxon>Fusibacter</taxon>
    </lineage>
</organism>
<feature type="transmembrane region" description="Helical" evidence="1">
    <location>
        <begin position="40"/>
        <end position="59"/>
    </location>
</feature>
<protein>
    <submittedName>
        <fullName evidence="2">Uncharacterized protein</fullName>
    </submittedName>
</protein>
<keyword evidence="1" id="KW-0472">Membrane</keyword>
<keyword evidence="3" id="KW-1185">Reference proteome</keyword>
<dbReference type="EMBL" id="JAFBDT010000004">
    <property type="protein sequence ID" value="MBM7561328.1"/>
    <property type="molecule type" value="Genomic_DNA"/>
</dbReference>
<comment type="caution">
    <text evidence="2">The sequence shown here is derived from an EMBL/GenBank/DDBJ whole genome shotgun (WGS) entry which is preliminary data.</text>
</comment>
<dbReference type="Proteomes" id="UP000767854">
    <property type="component" value="Unassembled WGS sequence"/>
</dbReference>
<sequence length="114" mass="12642">MKANLLYGLKKIAKLYLITLLIGAIISLLLIYFTDFQPTNILKIIGGVIVFIGFASQLGSNNINRDYNYNMARMTNQNFADHENRAGLADGSVAFMLIMALVGLTLFVVGYYLV</sequence>
<evidence type="ECO:0000313" key="3">
    <source>
        <dbReference type="Proteomes" id="UP000767854"/>
    </source>
</evidence>
<feature type="transmembrane region" description="Helical" evidence="1">
    <location>
        <begin position="93"/>
        <end position="113"/>
    </location>
</feature>
<name>A0ABS2MPJ4_9FIRM</name>
<dbReference type="RefSeq" id="WP_204662718.1">
    <property type="nucleotide sequence ID" value="NZ_JAFBDT010000004.1"/>
</dbReference>
<keyword evidence="1" id="KW-0812">Transmembrane</keyword>
<proteinExistence type="predicted"/>
<accession>A0ABS2MPJ4</accession>
<reference evidence="2 3" key="1">
    <citation type="submission" date="2021-01" db="EMBL/GenBank/DDBJ databases">
        <title>Genomic Encyclopedia of Type Strains, Phase IV (KMG-IV): sequencing the most valuable type-strain genomes for metagenomic binning, comparative biology and taxonomic classification.</title>
        <authorList>
            <person name="Goeker M."/>
        </authorList>
    </citation>
    <scope>NUCLEOTIDE SEQUENCE [LARGE SCALE GENOMIC DNA]</scope>
    <source>
        <strain evidence="2 3">DSM 24436</strain>
    </source>
</reference>
<evidence type="ECO:0000256" key="1">
    <source>
        <dbReference type="SAM" id="Phobius"/>
    </source>
</evidence>
<evidence type="ECO:0000313" key="2">
    <source>
        <dbReference type="EMBL" id="MBM7561328.1"/>
    </source>
</evidence>
<keyword evidence="1" id="KW-1133">Transmembrane helix</keyword>